<accession>A0ABM7W953</accession>
<organism evidence="2 3">
    <name type="scientific">Desulfofustis limnaeus</name>
    <dbReference type="NCBI Taxonomy" id="2740163"/>
    <lineage>
        <taxon>Bacteria</taxon>
        <taxon>Pseudomonadati</taxon>
        <taxon>Thermodesulfobacteriota</taxon>
        <taxon>Desulfobulbia</taxon>
        <taxon>Desulfobulbales</taxon>
        <taxon>Desulfocapsaceae</taxon>
        <taxon>Desulfofustis</taxon>
    </lineage>
</organism>
<proteinExistence type="predicted"/>
<reference evidence="2 3" key="1">
    <citation type="submission" date="2022-01" db="EMBL/GenBank/DDBJ databases">
        <title>Desulfofustis limnae sp. nov., a novel mesophilic sulfate-reducing bacterium isolated from marsh soil.</title>
        <authorList>
            <person name="Watanabe M."/>
            <person name="Takahashi A."/>
            <person name="Kojima H."/>
            <person name="Fukui M."/>
        </authorList>
    </citation>
    <scope>NUCLEOTIDE SEQUENCE [LARGE SCALE GENOMIC DNA]</scope>
    <source>
        <strain evidence="2 3">PPLL</strain>
    </source>
</reference>
<feature type="transmembrane region" description="Helical" evidence="1">
    <location>
        <begin position="39"/>
        <end position="56"/>
    </location>
</feature>
<name>A0ABM7W953_9BACT</name>
<keyword evidence="3" id="KW-1185">Reference proteome</keyword>
<keyword evidence="1" id="KW-1133">Transmembrane helix</keyword>
<evidence type="ECO:0000313" key="3">
    <source>
        <dbReference type="Proteomes" id="UP000830055"/>
    </source>
</evidence>
<keyword evidence="1" id="KW-0812">Transmembrane</keyword>
<dbReference type="EMBL" id="AP025516">
    <property type="protein sequence ID" value="BDD87464.1"/>
    <property type="molecule type" value="Genomic_DNA"/>
</dbReference>
<protein>
    <submittedName>
        <fullName evidence="2">Uncharacterized protein</fullName>
    </submittedName>
</protein>
<evidence type="ECO:0000313" key="2">
    <source>
        <dbReference type="EMBL" id="BDD87464.1"/>
    </source>
</evidence>
<gene>
    <name evidence="2" type="ORF">DPPLL_18290</name>
</gene>
<sequence>MTRPSPIFTGLSEPAAPIVSVPATGRFIIFTAGGVKPRFYMPPVFATGLAIVAIAVRSELTQFTQRLPG</sequence>
<dbReference type="Proteomes" id="UP000830055">
    <property type="component" value="Chromosome"/>
</dbReference>
<evidence type="ECO:0000256" key="1">
    <source>
        <dbReference type="SAM" id="Phobius"/>
    </source>
</evidence>
<keyword evidence="1" id="KW-0472">Membrane</keyword>